<sequence>MDIKLIDHHMAKGSIYPFNTNHLYDYILANNGLFIRAENRAFSIVSLLKTCDVVGLVEIQESFKFKLPPVPMAISNTIFQKAKLSLPDELLLHLNYNKNTWNLTEPLQQQSPTSIKWKSADFDEFDFDIELHSHGHLIAYFSATDNKDETGLAIYAVIGQLEEMPQISVRVGIYGQHFAYIPADPVFELEEGIKDKFYDTTSYFIRSNNSAYSYPHREL</sequence>
<organism evidence="1 2">
    <name type="scientific">Gloeothece verrucosa (strain PCC 7822)</name>
    <name type="common">Cyanothece sp. (strain PCC 7822)</name>
    <dbReference type="NCBI Taxonomy" id="497965"/>
    <lineage>
        <taxon>Bacteria</taxon>
        <taxon>Bacillati</taxon>
        <taxon>Cyanobacteriota</taxon>
        <taxon>Cyanophyceae</taxon>
        <taxon>Oscillatoriophycideae</taxon>
        <taxon>Chroococcales</taxon>
        <taxon>Aphanothecaceae</taxon>
        <taxon>Gloeothece</taxon>
        <taxon>Gloeothece verrucosa</taxon>
    </lineage>
</organism>
<dbReference type="KEGG" id="cyj:Cyan7822_6340"/>
<evidence type="ECO:0000313" key="1">
    <source>
        <dbReference type="EMBL" id="ADN18131.1"/>
    </source>
</evidence>
<name>E0UMF1_GLOV7</name>
<gene>
    <name evidence="1" type="ordered locus">Cyan7822_6340</name>
</gene>
<dbReference type="RefSeq" id="WP_013334879.1">
    <property type="nucleotide sequence ID" value="NC_014534.1"/>
</dbReference>
<evidence type="ECO:0000313" key="2">
    <source>
        <dbReference type="Proteomes" id="UP000008206"/>
    </source>
</evidence>
<proteinExistence type="predicted"/>
<dbReference type="AlphaFoldDB" id="E0UMF1"/>
<reference evidence="2" key="1">
    <citation type="journal article" date="2011" name="MBio">
        <title>Novel metabolic attributes of the genus Cyanothece, comprising a group of unicellular nitrogen-fixing Cyanobacteria.</title>
        <authorList>
            <person name="Bandyopadhyay A."/>
            <person name="Elvitigala T."/>
            <person name="Welsh E."/>
            <person name="Stockel J."/>
            <person name="Liberton M."/>
            <person name="Min H."/>
            <person name="Sherman L.A."/>
            <person name="Pakrasi H.B."/>
        </authorList>
    </citation>
    <scope>NUCLEOTIDE SEQUENCE [LARGE SCALE GENOMIC DNA]</scope>
    <source>
        <strain evidence="2">PCC 7822</strain>
        <plasmid evidence="2">Cy782202</plasmid>
    </source>
</reference>
<dbReference type="HOGENOM" id="CLU_099830_0_0_3"/>
<dbReference type="OrthoDB" id="570424at2"/>
<dbReference type="Proteomes" id="UP000008206">
    <property type="component" value="Plasmid Cy782202"/>
</dbReference>
<accession>E0UMF1</accession>
<dbReference type="EMBL" id="CP002200">
    <property type="protein sequence ID" value="ADN18131.1"/>
    <property type="molecule type" value="Genomic_DNA"/>
</dbReference>
<evidence type="ECO:0008006" key="3">
    <source>
        <dbReference type="Google" id="ProtNLM"/>
    </source>
</evidence>
<geneLocation type="plasmid" evidence="1 2">
    <name>Cy782202</name>
</geneLocation>
<protein>
    <recommendedName>
        <fullName evidence="3">JAB domain-containing protein</fullName>
    </recommendedName>
</protein>
<keyword evidence="2" id="KW-1185">Reference proteome</keyword>
<keyword evidence="1" id="KW-0614">Plasmid</keyword>